<name>A0A0K2H3I7_9CORY</name>
<sequence>MNEDRGCRIFYTNDRIEYVLKTVIAAAALRG</sequence>
<dbReference type="AlphaFoldDB" id="A0A0K2H3I7"/>
<reference evidence="1 2" key="1">
    <citation type="submission" date="2013-10" db="EMBL/GenBank/DDBJ databases">
        <title>Complete genome sequence of Corynebacterium lactis DSM 45799(T), isolated from raw cow milk.</title>
        <authorList>
            <person name="Ruckert C."/>
            <person name="Albersmeier A."/>
            <person name="Lipski A."/>
            <person name="Kalinowski J."/>
        </authorList>
    </citation>
    <scope>NUCLEOTIDE SEQUENCE [LARGE SCALE GENOMIC DNA]</scope>
    <source>
        <strain evidence="1 2">RW2-5</strain>
    </source>
</reference>
<organism evidence="1 2">
    <name type="scientific">Corynebacterium lactis RW2-5</name>
    <dbReference type="NCBI Taxonomy" id="1408189"/>
    <lineage>
        <taxon>Bacteria</taxon>
        <taxon>Bacillati</taxon>
        <taxon>Actinomycetota</taxon>
        <taxon>Actinomycetes</taxon>
        <taxon>Mycobacteriales</taxon>
        <taxon>Corynebacteriaceae</taxon>
        <taxon>Corynebacterium</taxon>
    </lineage>
</organism>
<proteinExistence type="predicted"/>
<keyword evidence="2" id="KW-1185">Reference proteome</keyword>
<evidence type="ECO:0000313" key="2">
    <source>
        <dbReference type="Proteomes" id="UP000058446"/>
    </source>
</evidence>
<dbReference type="KEGG" id="clw:CLAC_09165"/>
<protein>
    <submittedName>
        <fullName evidence="1">Uncharacterized protein</fullName>
    </submittedName>
</protein>
<gene>
    <name evidence="1" type="ORF">CLAC_09165</name>
</gene>
<dbReference type="Proteomes" id="UP000058446">
    <property type="component" value="Chromosome"/>
</dbReference>
<accession>A0A0K2H3I7</accession>
<evidence type="ECO:0000313" key="1">
    <source>
        <dbReference type="EMBL" id="ALA68615.1"/>
    </source>
</evidence>
<dbReference type="EMBL" id="CP006841">
    <property type="protein sequence ID" value="ALA68615.1"/>
    <property type="molecule type" value="Genomic_DNA"/>
</dbReference>